<accession>A0A1H1LTF2</accession>
<sequence>MPDKDYLTVEEVAYTTGFSDRYIYNHIRAGNLAALQIGRTYRIRRTEVDNFMDNLADMSA</sequence>
<dbReference type="NCBIfam" id="TIGR01764">
    <property type="entry name" value="excise"/>
    <property type="match status" value="1"/>
</dbReference>
<dbReference type="GO" id="GO:0003677">
    <property type="term" value="F:DNA binding"/>
    <property type="evidence" value="ECO:0007669"/>
    <property type="project" value="InterPro"/>
</dbReference>
<gene>
    <name evidence="2" type="ORF">SAMN04488539_0324</name>
</gene>
<keyword evidence="3" id="KW-1185">Reference proteome</keyword>
<organism evidence="2 3">
    <name type="scientific">Corynebacterium timonense</name>
    <dbReference type="NCBI Taxonomy" id="441500"/>
    <lineage>
        <taxon>Bacteria</taxon>
        <taxon>Bacillati</taxon>
        <taxon>Actinomycetota</taxon>
        <taxon>Actinomycetes</taxon>
        <taxon>Mycobacteriales</taxon>
        <taxon>Corynebacteriaceae</taxon>
        <taxon>Corynebacterium</taxon>
    </lineage>
</organism>
<feature type="domain" description="Helix-turn-helix" evidence="1">
    <location>
        <begin position="6"/>
        <end position="54"/>
    </location>
</feature>
<evidence type="ECO:0000259" key="1">
    <source>
        <dbReference type="Pfam" id="PF12728"/>
    </source>
</evidence>
<dbReference type="RefSeq" id="WP_019193314.1">
    <property type="nucleotide sequence ID" value="NZ_LT629765.1"/>
</dbReference>
<dbReference type="Pfam" id="PF12728">
    <property type="entry name" value="HTH_17"/>
    <property type="match status" value="1"/>
</dbReference>
<dbReference type="InterPro" id="IPR009061">
    <property type="entry name" value="DNA-bd_dom_put_sf"/>
</dbReference>
<dbReference type="AlphaFoldDB" id="A0A1H1LTF2"/>
<dbReference type="Proteomes" id="UP000182237">
    <property type="component" value="Chromosome I"/>
</dbReference>
<evidence type="ECO:0000313" key="2">
    <source>
        <dbReference type="EMBL" id="SDR77622.1"/>
    </source>
</evidence>
<dbReference type="InterPro" id="IPR010093">
    <property type="entry name" value="SinI_DNA-bd"/>
</dbReference>
<dbReference type="Gene3D" id="1.10.238.160">
    <property type="match status" value="1"/>
</dbReference>
<dbReference type="InterPro" id="IPR041657">
    <property type="entry name" value="HTH_17"/>
</dbReference>
<reference evidence="2 3" key="1">
    <citation type="submission" date="2016-10" db="EMBL/GenBank/DDBJ databases">
        <authorList>
            <person name="de Groot N.N."/>
        </authorList>
    </citation>
    <scope>NUCLEOTIDE SEQUENCE [LARGE SCALE GENOMIC DNA]</scope>
    <source>
        <strain evidence="2 3">DSM 45434</strain>
    </source>
</reference>
<dbReference type="EMBL" id="LT629765">
    <property type="protein sequence ID" value="SDR77622.1"/>
    <property type="molecule type" value="Genomic_DNA"/>
</dbReference>
<name>A0A1H1LTF2_9CORY</name>
<evidence type="ECO:0000313" key="3">
    <source>
        <dbReference type="Proteomes" id="UP000182237"/>
    </source>
</evidence>
<dbReference type="STRING" id="1203190.GCA_000312345_00445"/>
<dbReference type="OrthoDB" id="5524782at2"/>
<protein>
    <submittedName>
        <fullName evidence="2">DNA binding domain-containing protein, excisionase family</fullName>
    </submittedName>
</protein>
<proteinExistence type="predicted"/>
<dbReference type="SUPFAM" id="SSF46955">
    <property type="entry name" value="Putative DNA-binding domain"/>
    <property type="match status" value="1"/>
</dbReference>